<evidence type="ECO:0000313" key="2">
    <source>
        <dbReference type="Proteomes" id="UP000321595"/>
    </source>
</evidence>
<gene>
    <name evidence="1" type="ORF">FRD01_12120</name>
</gene>
<dbReference type="KEGG" id="bbae:FRD01_12120"/>
<reference evidence="1 2" key="1">
    <citation type="submission" date="2019-08" db="EMBL/GenBank/DDBJ databases">
        <authorList>
            <person name="Liang Q."/>
        </authorList>
    </citation>
    <scope>NUCLEOTIDE SEQUENCE [LARGE SCALE GENOMIC DNA]</scope>
    <source>
        <strain evidence="1 2">V1718</strain>
    </source>
</reference>
<evidence type="ECO:0000313" key="1">
    <source>
        <dbReference type="EMBL" id="QED27969.1"/>
    </source>
</evidence>
<dbReference type="OrthoDB" id="9778690at2"/>
<dbReference type="Proteomes" id="UP000321595">
    <property type="component" value="Chromosome"/>
</dbReference>
<protein>
    <submittedName>
        <fullName evidence="1">Uncharacterized protein</fullName>
    </submittedName>
</protein>
<proteinExistence type="predicted"/>
<dbReference type="SUPFAM" id="SSF52151">
    <property type="entry name" value="FabD/lysophospholipase-like"/>
    <property type="match status" value="1"/>
</dbReference>
<keyword evidence="2" id="KW-1185">Reference proteome</keyword>
<organism evidence="1 2">
    <name type="scientific">Microvenator marinus</name>
    <dbReference type="NCBI Taxonomy" id="2600177"/>
    <lineage>
        <taxon>Bacteria</taxon>
        <taxon>Deltaproteobacteria</taxon>
        <taxon>Bradymonadales</taxon>
        <taxon>Microvenatoraceae</taxon>
        <taxon>Microvenator</taxon>
    </lineage>
</organism>
<accession>A0A5B8XWW8</accession>
<dbReference type="AlphaFoldDB" id="A0A5B8XWW8"/>
<dbReference type="RefSeq" id="WP_146959982.1">
    <property type="nucleotide sequence ID" value="NZ_CP042467.1"/>
</dbReference>
<dbReference type="EMBL" id="CP042467">
    <property type="protein sequence ID" value="QED27969.1"/>
    <property type="molecule type" value="Genomic_DNA"/>
</dbReference>
<name>A0A5B8XWW8_9DELT</name>
<sequence>MGTYIHSVSLICGDFEQTSDVFVAWLTSALKFGEASYVRADLSAEAGRDDALKSALFGELGAWDRQCEWTKRAPAISELEPGERLAVWALSATQDLGVALLFSKDPGPAELIAKPDGETVVFPDFEDAILPAFSLALAFLAAKHGWLPSHLQPIELGGEPRRVRAGDVSVAASEEPAPLRLTRPEIVETSADSVERLSGRVVLRAVSGLGEQTLREVVEEIQNHRTFSERFVYSAEPLEGQVAFLYPGPFNHYPGAGSGLVALRKRAPEPGVVQRTAWIQAENERILKRCGVIPDVFIGQSVSQAWIGKERAASTLAASPLLTQELGGEFTSVRESLAARGFVDEATNNLKWQAWLVLGPLDMIREIIRQEPLLEIAQIHTDHECVVVGPEASFDRALVEILNSARMHAAELGWSSALHTSHAEGRGYMGFDLSEVDDMRPRVLEAWESGVRLFVDLGPRSWFAGWVGRILEGKPHVALSMDNPMAWSTTSALRALIGLSAHGVPVDFDYVLSLFKGVDKPLVALPPRKAGRTQNELVFGIAHAILEEQSAATRVHLQYIADQTAAFEKYLELSNQGLRTPERKGV</sequence>
<dbReference type="InterPro" id="IPR016035">
    <property type="entry name" value="Acyl_Trfase/lysoPLipase"/>
</dbReference>